<dbReference type="AlphaFoldDB" id="A0A8J5UU59"/>
<gene>
    <name evidence="1" type="ORF">G9C98_003952</name>
</gene>
<dbReference type="Proteomes" id="UP000729913">
    <property type="component" value="Unassembled WGS sequence"/>
</dbReference>
<reference evidence="1" key="1">
    <citation type="submission" date="2020-03" db="EMBL/GenBank/DDBJ databases">
        <authorList>
            <person name="Chebbi M.A."/>
            <person name="Drezen J.M."/>
        </authorList>
    </citation>
    <scope>NUCLEOTIDE SEQUENCE</scope>
    <source>
        <tissue evidence="1">Whole body</tissue>
    </source>
</reference>
<dbReference type="OrthoDB" id="7698020at2759"/>
<protein>
    <submittedName>
        <fullName evidence="1">Uncharacterized protein</fullName>
    </submittedName>
</protein>
<proteinExistence type="predicted"/>
<reference evidence="1" key="2">
    <citation type="submission" date="2021-04" db="EMBL/GenBank/DDBJ databases">
        <title>Genome-wide patterns of bracovirus chromosomal integration into multiple host tissues during parasitism.</title>
        <authorList>
            <person name="Chebbi M.A.C."/>
        </authorList>
    </citation>
    <scope>NUCLEOTIDE SEQUENCE</scope>
    <source>
        <tissue evidence="1">Whole body</tissue>
    </source>
</reference>
<keyword evidence="2" id="KW-1185">Reference proteome</keyword>
<name>A0A8J5UU59_9HYME</name>
<accession>A0A8J5UU59</accession>
<comment type="caution">
    <text evidence="1">The sequence shown here is derived from an EMBL/GenBank/DDBJ whole genome shotgun (WGS) entry which is preliminary data.</text>
</comment>
<organism evidence="1 2">
    <name type="scientific">Cotesia typhae</name>
    <dbReference type="NCBI Taxonomy" id="2053667"/>
    <lineage>
        <taxon>Eukaryota</taxon>
        <taxon>Metazoa</taxon>
        <taxon>Ecdysozoa</taxon>
        <taxon>Arthropoda</taxon>
        <taxon>Hexapoda</taxon>
        <taxon>Insecta</taxon>
        <taxon>Pterygota</taxon>
        <taxon>Neoptera</taxon>
        <taxon>Endopterygota</taxon>
        <taxon>Hymenoptera</taxon>
        <taxon>Apocrita</taxon>
        <taxon>Ichneumonoidea</taxon>
        <taxon>Braconidae</taxon>
        <taxon>Microgastrinae</taxon>
        <taxon>Cotesia</taxon>
    </lineage>
</organism>
<dbReference type="EMBL" id="JAAOIC020000048">
    <property type="protein sequence ID" value="KAG8036630.1"/>
    <property type="molecule type" value="Genomic_DNA"/>
</dbReference>
<evidence type="ECO:0000313" key="2">
    <source>
        <dbReference type="Proteomes" id="UP000729913"/>
    </source>
</evidence>
<evidence type="ECO:0000313" key="1">
    <source>
        <dbReference type="EMBL" id="KAG8036630.1"/>
    </source>
</evidence>
<sequence>MKLNEDKTSSNGTEFMNKLKSMYTTSNGKENLQDPIRVETTVKLTSTTDSLISIVQEETSKSYDANIDQSVLPER</sequence>